<name>A0A0L8I2B9_OCTBM</name>
<feature type="region of interest" description="Disordered" evidence="5">
    <location>
        <begin position="96"/>
        <end position="194"/>
    </location>
</feature>
<dbReference type="InterPro" id="IPR051762">
    <property type="entry name" value="UBF1"/>
</dbReference>
<accession>A0A0L8I2B9</accession>
<dbReference type="EMBL" id="KQ416719">
    <property type="protein sequence ID" value="KOF95539.1"/>
    <property type="molecule type" value="Genomic_DNA"/>
</dbReference>
<evidence type="ECO:0000313" key="7">
    <source>
        <dbReference type="EMBL" id="KOF95539.1"/>
    </source>
</evidence>
<feature type="compositionally biased region" description="Basic residues" evidence="5">
    <location>
        <begin position="136"/>
        <end position="145"/>
    </location>
</feature>
<dbReference type="STRING" id="37653.A0A0L8I2B9"/>
<feature type="domain" description="HMG box" evidence="6">
    <location>
        <begin position="342"/>
        <end position="410"/>
    </location>
</feature>
<dbReference type="InterPro" id="IPR036910">
    <property type="entry name" value="HMG_box_dom_sf"/>
</dbReference>
<reference evidence="7" key="1">
    <citation type="submission" date="2015-07" db="EMBL/GenBank/DDBJ databases">
        <title>MeaNS - Measles Nucleotide Surveillance Program.</title>
        <authorList>
            <person name="Tran T."/>
            <person name="Druce J."/>
        </authorList>
    </citation>
    <scope>NUCLEOTIDE SEQUENCE</scope>
    <source>
        <strain evidence="7">UCB-OBI-ISO-001</strain>
        <tissue evidence="7">Gonad</tissue>
    </source>
</reference>
<evidence type="ECO:0000256" key="2">
    <source>
        <dbReference type="ARBA" id="ARBA00023125"/>
    </source>
</evidence>
<dbReference type="CDD" id="cd00084">
    <property type="entry name" value="HMG-box_SF"/>
    <property type="match status" value="1"/>
</dbReference>
<sequence length="604" mass="70178">MITLSNSEIRKARQLHEKRMVKGLTLLNYFLKTGDISETQDMSSVTPPANVTDQQLNGSAYFEDSPETNENSEANVNDEDYLEMVLNVENELEDLDKSRKRKKKKSKKHKELLADENNDDSVIADEEENNDDGSSKKKKRKKIKKHESITEENEDSNIGDVLNIDEVDGVKKKKKKHKKHKKEEDDEEEEEEIFSHDAEVKIEGSMDVDDSDCAISSDDDFGNGPAVKNNKIDEGQKKVKKEKEESNLLISKNRKQKWPKEDVLRLLVSLQNNLSDSKTLKTEELWQRVQFDSYTPEDCKDMYTAAVSKVRKIRTMLEIVKDAIKILPTLNSPKTYTKALPKPKPMTPFRLYIESHRKKALKKFPQLRQINILNRLSKQWISLDNKKKMKYIVQAQDWEKKYLEEVKEYKRVYPDFTMKPVFSKFEQKMLLRRLGIPEKPCSNGFGLFIKTSGHLLVDVKSTERMKGLSKIFNDLPAAVKEDYENRNRLEKIEYQEKVYEYVSKLSPEECLLTINSKLVEEQLQLKKRSRPASAFLLYYSENKDSLPDLCKTERYKTLQKRWKLLPKASQESYKLQRKEMHKSLKSKTGKQKIASSSAPAAAAI</sequence>
<dbReference type="GO" id="GO:0003677">
    <property type="term" value="F:DNA binding"/>
    <property type="evidence" value="ECO:0007669"/>
    <property type="project" value="UniProtKB-UniRule"/>
</dbReference>
<dbReference type="InterPro" id="IPR009071">
    <property type="entry name" value="HMG_box_dom"/>
</dbReference>
<comment type="subcellular location">
    <subcellularLocation>
        <location evidence="1">Nucleus</location>
    </subcellularLocation>
</comment>
<feature type="DNA-binding region" description="HMG box" evidence="4">
    <location>
        <begin position="342"/>
        <end position="410"/>
    </location>
</feature>
<evidence type="ECO:0000259" key="6">
    <source>
        <dbReference type="PROSITE" id="PS50118"/>
    </source>
</evidence>
<evidence type="ECO:0000256" key="5">
    <source>
        <dbReference type="SAM" id="MobiDB-lite"/>
    </source>
</evidence>
<feature type="compositionally biased region" description="Acidic residues" evidence="5">
    <location>
        <begin position="150"/>
        <end position="167"/>
    </location>
</feature>
<feature type="compositionally biased region" description="Low complexity" evidence="5">
    <location>
        <begin position="594"/>
        <end position="604"/>
    </location>
</feature>
<dbReference type="OrthoDB" id="6155937at2759"/>
<evidence type="ECO:0000256" key="3">
    <source>
        <dbReference type="ARBA" id="ARBA00023242"/>
    </source>
</evidence>
<protein>
    <recommendedName>
        <fullName evidence="6">HMG box domain-containing protein</fullName>
    </recommendedName>
</protein>
<keyword evidence="3 4" id="KW-0539">Nucleus</keyword>
<dbReference type="PANTHER" id="PTHR46318:SF3">
    <property type="entry name" value="UPSTREAM BINDING TRANSCRIPTION FACTOR"/>
    <property type="match status" value="1"/>
</dbReference>
<gene>
    <name evidence="7" type="ORF">OCBIM_22038009mg</name>
</gene>
<dbReference type="SMART" id="SM00398">
    <property type="entry name" value="HMG"/>
    <property type="match status" value="3"/>
</dbReference>
<dbReference type="Gene3D" id="1.10.30.10">
    <property type="entry name" value="High mobility group box domain"/>
    <property type="match status" value="3"/>
</dbReference>
<dbReference type="PROSITE" id="PS50118">
    <property type="entry name" value="HMG_BOX_2"/>
    <property type="match status" value="1"/>
</dbReference>
<feature type="compositionally biased region" description="Basic residues" evidence="5">
    <location>
        <begin position="98"/>
        <end position="110"/>
    </location>
</feature>
<feature type="region of interest" description="Disordered" evidence="5">
    <location>
        <begin position="214"/>
        <end position="238"/>
    </location>
</feature>
<keyword evidence="2 4" id="KW-0238">DNA-binding</keyword>
<dbReference type="SUPFAM" id="SSF47095">
    <property type="entry name" value="HMG-box"/>
    <property type="match status" value="3"/>
</dbReference>
<dbReference type="PANTHER" id="PTHR46318">
    <property type="entry name" value="UPSTREAM BINDING TRANSCRIPTION FACTOR"/>
    <property type="match status" value="1"/>
</dbReference>
<proteinExistence type="predicted"/>
<feature type="compositionally biased region" description="Basic residues" evidence="5">
    <location>
        <begin position="171"/>
        <end position="181"/>
    </location>
</feature>
<organism evidence="7">
    <name type="scientific">Octopus bimaculoides</name>
    <name type="common">California two-spotted octopus</name>
    <dbReference type="NCBI Taxonomy" id="37653"/>
    <lineage>
        <taxon>Eukaryota</taxon>
        <taxon>Metazoa</taxon>
        <taxon>Spiralia</taxon>
        <taxon>Lophotrochozoa</taxon>
        <taxon>Mollusca</taxon>
        <taxon>Cephalopoda</taxon>
        <taxon>Coleoidea</taxon>
        <taxon>Octopodiformes</taxon>
        <taxon>Octopoda</taxon>
        <taxon>Incirrata</taxon>
        <taxon>Octopodidae</taxon>
        <taxon>Octopus</taxon>
    </lineage>
</organism>
<dbReference type="KEGG" id="obi:106867195"/>
<feature type="compositionally biased region" description="Acidic residues" evidence="5">
    <location>
        <begin position="114"/>
        <end position="131"/>
    </location>
</feature>
<dbReference type="AlphaFoldDB" id="A0A0L8I2B9"/>
<feature type="region of interest" description="Disordered" evidence="5">
    <location>
        <begin position="573"/>
        <end position="604"/>
    </location>
</feature>
<evidence type="ECO:0000256" key="1">
    <source>
        <dbReference type="ARBA" id="ARBA00004123"/>
    </source>
</evidence>
<dbReference type="Pfam" id="PF00505">
    <property type="entry name" value="HMG_box"/>
    <property type="match status" value="1"/>
</dbReference>
<dbReference type="GO" id="GO:0005634">
    <property type="term" value="C:nucleus"/>
    <property type="evidence" value="ECO:0007669"/>
    <property type="project" value="UniProtKB-SubCell"/>
</dbReference>
<evidence type="ECO:0000256" key="4">
    <source>
        <dbReference type="PROSITE-ProRule" id="PRU00267"/>
    </source>
</evidence>